<gene>
    <name evidence="1" type="ORF">WMSIL1_LOCUS3588</name>
</gene>
<protein>
    <submittedName>
        <fullName evidence="1">Uncharacterized protein</fullName>
    </submittedName>
</protein>
<accession>A0A564Y771</accession>
<evidence type="ECO:0000313" key="2">
    <source>
        <dbReference type="Proteomes" id="UP000321570"/>
    </source>
</evidence>
<sequence>MEARISSIVRNTFTQINFSTSTKDPKDCVGETFAAWYAQYRDSYESSIADLPYTTRISMLLRKVNRSDNDQRQSGLAAEFRGQNLRTACEKILLSK</sequence>
<organism evidence="1 2">
    <name type="scientific">Hymenolepis diminuta</name>
    <name type="common">Rat tapeworm</name>
    <dbReference type="NCBI Taxonomy" id="6216"/>
    <lineage>
        <taxon>Eukaryota</taxon>
        <taxon>Metazoa</taxon>
        <taxon>Spiralia</taxon>
        <taxon>Lophotrochozoa</taxon>
        <taxon>Platyhelminthes</taxon>
        <taxon>Cestoda</taxon>
        <taxon>Eucestoda</taxon>
        <taxon>Cyclophyllidea</taxon>
        <taxon>Hymenolepididae</taxon>
        <taxon>Hymenolepis</taxon>
    </lineage>
</organism>
<evidence type="ECO:0000313" key="1">
    <source>
        <dbReference type="EMBL" id="VUZ43132.1"/>
    </source>
</evidence>
<dbReference type="EMBL" id="CABIJS010000111">
    <property type="protein sequence ID" value="VUZ43132.1"/>
    <property type="molecule type" value="Genomic_DNA"/>
</dbReference>
<proteinExistence type="predicted"/>
<reference evidence="1 2" key="1">
    <citation type="submission" date="2019-07" db="EMBL/GenBank/DDBJ databases">
        <authorList>
            <person name="Jastrzebski P J."/>
            <person name="Paukszto L."/>
            <person name="Jastrzebski P J."/>
        </authorList>
    </citation>
    <scope>NUCLEOTIDE SEQUENCE [LARGE SCALE GENOMIC DNA]</scope>
    <source>
        <strain evidence="1 2">WMS-il1</strain>
    </source>
</reference>
<dbReference type="Proteomes" id="UP000321570">
    <property type="component" value="Unassembled WGS sequence"/>
</dbReference>
<name>A0A564Y771_HYMDI</name>
<keyword evidence="2" id="KW-1185">Reference proteome</keyword>
<dbReference type="AlphaFoldDB" id="A0A564Y771"/>